<reference evidence="5 6" key="1">
    <citation type="submission" date="2025-04" db="UniProtKB">
        <authorList>
            <consortium name="RefSeq"/>
        </authorList>
    </citation>
    <scope>IDENTIFICATION</scope>
    <source>
        <tissue evidence="5 6">Muscle</tissue>
    </source>
</reference>
<dbReference type="GO" id="GO:0005737">
    <property type="term" value="C:cytoplasm"/>
    <property type="evidence" value="ECO:0007669"/>
    <property type="project" value="TreeGrafter"/>
</dbReference>
<name>A0A6P8MHX2_9HYME</name>
<evidence type="ECO:0000256" key="3">
    <source>
        <dbReference type="SAM" id="Coils"/>
    </source>
</evidence>
<protein>
    <submittedName>
        <fullName evidence="5 6">Uncharacterized protein LOC117212587 isoform X1</fullName>
    </submittedName>
</protein>
<dbReference type="GO" id="GO:0035556">
    <property type="term" value="P:intracellular signal transduction"/>
    <property type="evidence" value="ECO:0007669"/>
    <property type="project" value="InterPro"/>
</dbReference>
<dbReference type="PANTHER" id="PTHR19423">
    <property type="entry name" value="SH3 DOMAIN-BINDING PROTEIN 5"/>
    <property type="match status" value="1"/>
</dbReference>
<dbReference type="Proteomes" id="UP000515164">
    <property type="component" value="Unplaced"/>
</dbReference>
<organism evidence="4 6">
    <name type="scientific">Bombus bifarius</name>
    <dbReference type="NCBI Taxonomy" id="103933"/>
    <lineage>
        <taxon>Eukaryota</taxon>
        <taxon>Metazoa</taxon>
        <taxon>Ecdysozoa</taxon>
        <taxon>Arthropoda</taxon>
        <taxon>Hexapoda</taxon>
        <taxon>Insecta</taxon>
        <taxon>Pterygota</taxon>
        <taxon>Neoptera</taxon>
        <taxon>Endopterygota</taxon>
        <taxon>Hymenoptera</taxon>
        <taxon>Apocrita</taxon>
        <taxon>Aculeata</taxon>
        <taxon>Apoidea</taxon>
        <taxon>Anthophila</taxon>
        <taxon>Apidae</taxon>
        <taxon>Bombus</taxon>
        <taxon>Pyrobombus</taxon>
    </lineage>
</organism>
<gene>
    <name evidence="5 6" type="primary">LOC117212587</name>
</gene>
<evidence type="ECO:0000256" key="1">
    <source>
        <dbReference type="ARBA" id="ARBA00007796"/>
    </source>
</evidence>
<keyword evidence="2 3" id="KW-0175">Coiled coil</keyword>
<feature type="coiled-coil region" evidence="3">
    <location>
        <begin position="204"/>
        <end position="238"/>
    </location>
</feature>
<dbReference type="RefSeq" id="XP_033313390.1">
    <property type="nucleotide sequence ID" value="XM_033457499.1"/>
</dbReference>
<evidence type="ECO:0000313" key="4">
    <source>
        <dbReference type="Proteomes" id="UP000515164"/>
    </source>
</evidence>
<sequence length="691" mass="79880">MPNTAWYHVPLCFHFIFILNVCQIINIELENLNDATDDINKLETELDEAHTAFRQLLSETTKRLKEILNKVGNSCVEKARCYYEALEVARQAQIKCQQQAQLFQRASEIHVAAKETVALAESRFMSHQHEWNFDQAWQDMLNHATLKVMDAENQKAECGREHYRRAVLFHNAEKRLLQLEEKHRRSIIKARPYFEVKAQCDQMLATQKERVECLQKAIQDAKTNYATSLRRLEEISNQIHQQRRDYDFIANGPREPGVGAELVSPQKNSNYDVEFNQLSGSKIKDFMNNQLKKYNRIQDYDNDYQLQEDTENLGKRSVDGSEAISSQWEFELGANIENLNNLSVKNSVLDHDSKNESMSDLHFYNEENAKSNNFIQELNYKLLQDTDHFMQNLSQSKKLSNDFQMLKNSFVNTRLTKHFEESNSVKREVIDSVMLNKHKSNLKNCVSKSLNNTPIKTNILNFSSKFTEMSIRQCIAKYVPNNVFNFGFNNNKSQSSSDINLSLNLDTNSIEKQQSLDDIIDHKTDRENLKFDNVTNLEYNNTLKIKEANDNGLNNAKKVYDAQFNDFNRINLQPKFRSNSTHFLSFSASLSPIEVKSIDLSSEKSLNRNLTDCNQSVPKPKEEQLSINELPLLSLFEEGNSLINSKTKSFSMINLGENRNFVLSGDLRLNNAKSTEKLANLKDGFFLKSTR</sequence>
<evidence type="ECO:0000313" key="5">
    <source>
        <dbReference type="RefSeq" id="XP_033313390.1"/>
    </source>
</evidence>
<comment type="similarity">
    <text evidence="1">Belongs to the SH3BP5 family.</text>
</comment>
<dbReference type="KEGG" id="bbif:117212587"/>
<proteinExistence type="inferred from homology"/>
<dbReference type="GeneID" id="117212587"/>
<dbReference type="InterPro" id="IPR007940">
    <property type="entry name" value="SH3BP5"/>
</dbReference>
<keyword evidence="4" id="KW-1185">Reference proteome</keyword>
<evidence type="ECO:0000313" key="6">
    <source>
        <dbReference type="RefSeq" id="XP_033313391.1"/>
    </source>
</evidence>
<dbReference type="AlphaFoldDB" id="A0A6P8MHX2"/>
<accession>A0A6P8MHX2</accession>
<dbReference type="PANTHER" id="PTHR19423:SF1">
    <property type="entry name" value="SH3 DOMAIN-BINDING PROTEIN 5"/>
    <property type="match status" value="1"/>
</dbReference>
<dbReference type="Pfam" id="PF05276">
    <property type="entry name" value="SH3BP5"/>
    <property type="match status" value="1"/>
</dbReference>
<dbReference type="GO" id="GO:0004860">
    <property type="term" value="F:protein kinase inhibitor activity"/>
    <property type="evidence" value="ECO:0007669"/>
    <property type="project" value="TreeGrafter"/>
</dbReference>
<evidence type="ECO:0000256" key="2">
    <source>
        <dbReference type="ARBA" id="ARBA00023054"/>
    </source>
</evidence>
<dbReference type="RefSeq" id="XP_033313391.1">
    <property type="nucleotide sequence ID" value="XM_033457500.1"/>
</dbReference>
<feature type="coiled-coil region" evidence="3">
    <location>
        <begin position="25"/>
        <end position="59"/>
    </location>
</feature>